<dbReference type="Proteomes" id="UP001597476">
    <property type="component" value="Unassembled WGS sequence"/>
</dbReference>
<accession>A0ABW5TAI7</accession>
<protein>
    <submittedName>
        <fullName evidence="2">Carboxypeptidase-like regulatory domain-containing protein</fullName>
    </submittedName>
</protein>
<feature type="chain" id="PRO_5045655310" evidence="1">
    <location>
        <begin position="25"/>
        <end position="493"/>
    </location>
</feature>
<keyword evidence="3" id="KW-1185">Reference proteome</keyword>
<gene>
    <name evidence="2" type="ORF">ACFSR8_08545</name>
</gene>
<evidence type="ECO:0000313" key="3">
    <source>
        <dbReference type="Proteomes" id="UP001597476"/>
    </source>
</evidence>
<dbReference type="SUPFAM" id="SSF49464">
    <property type="entry name" value="Carboxypeptidase regulatory domain-like"/>
    <property type="match status" value="1"/>
</dbReference>
<evidence type="ECO:0000313" key="2">
    <source>
        <dbReference type="EMBL" id="MFD2726262.1"/>
    </source>
</evidence>
<proteinExistence type="predicted"/>
<name>A0ABW5TAI7_9FLAO</name>
<dbReference type="Pfam" id="PF13715">
    <property type="entry name" value="CarbopepD_reg_2"/>
    <property type="match status" value="1"/>
</dbReference>
<dbReference type="RefSeq" id="WP_380291027.1">
    <property type="nucleotide sequence ID" value="NZ_JBHULY010000016.1"/>
</dbReference>
<dbReference type="InterPro" id="IPR008969">
    <property type="entry name" value="CarboxyPept-like_regulatory"/>
</dbReference>
<dbReference type="EMBL" id="JBHULY010000016">
    <property type="protein sequence ID" value="MFD2726262.1"/>
    <property type="molecule type" value="Genomic_DNA"/>
</dbReference>
<evidence type="ECO:0000256" key="1">
    <source>
        <dbReference type="SAM" id="SignalP"/>
    </source>
</evidence>
<reference evidence="3" key="1">
    <citation type="journal article" date="2019" name="Int. J. Syst. Evol. Microbiol.">
        <title>The Global Catalogue of Microorganisms (GCM) 10K type strain sequencing project: providing services to taxonomists for standard genome sequencing and annotation.</title>
        <authorList>
            <consortium name="The Broad Institute Genomics Platform"/>
            <consortium name="The Broad Institute Genome Sequencing Center for Infectious Disease"/>
            <person name="Wu L."/>
            <person name="Ma J."/>
        </authorList>
    </citation>
    <scope>NUCLEOTIDE SEQUENCE [LARGE SCALE GENOMIC DNA]</scope>
    <source>
        <strain evidence="3">KCTC 42398</strain>
    </source>
</reference>
<keyword evidence="1" id="KW-0732">Signal</keyword>
<feature type="signal peptide" evidence="1">
    <location>
        <begin position="1"/>
        <end position="24"/>
    </location>
</feature>
<sequence length="493" mass="56785">MKQILVLLSFFAFVSLGFSQNLTAKLVAKSNGKPIPYANIKTGKYSGVISNDEGYFTIHSQNDNSKTIEITCMGFESKTLSISEIKKLNFIIALKDAMNQLNEVLITNKRPNADAIIEKVRSKISENYDNELNAYSIFHRNTDRVDFRNLGFEIEKASHVKKKNINDANASLEKMASEIIASDMVHFKDFKGEFFNLNTDSSKIKVSKATKLLDSKNNFSIDDVQKKTQNIVLKYLDTTITYKLKSGLFKIEDTLSLTDEQFKDFEKQVYNMPYLNNESRNLLRKAQFFEESFLSNVINPKLYDYTYDGAALKDGKLFYLIDFEPRRGKSKYGGKLYISEADYAITRMDYGYYKNRHGQKVNLKLVLGVKFIANVDEGTLLFEKNQNGKYHPKYLKQTTGAYFYVNRDLKFIENSRARNKTNINFKIEGQNLNKEELLFTANEKLTLEGFKLIKQDDTVPYTLLSSFEETIWGNEDILEPTLEMKTFDASEDQ</sequence>
<organism evidence="2 3">
    <name type="scientific">Hyunsoonleella rubra</name>
    <dbReference type="NCBI Taxonomy" id="1737062"/>
    <lineage>
        <taxon>Bacteria</taxon>
        <taxon>Pseudomonadati</taxon>
        <taxon>Bacteroidota</taxon>
        <taxon>Flavobacteriia</taxon>
        <taxon>Flavobacteriales</taxon>
        <taxon>Flavobacteriaceae</taxon>
    </lineage>
</organism>
<comment type="caution">
    <text evidence="2">The sequence shown here is derived from an EMBL/GenBank/DDBJ whole genome shotgun (WGS) entry which is preliminary data.</text>
</comment>